<feature type="signal peptide" evidence="2">
    <location>
        <begin position="1"/>
        <end position="22"/>
    </location>
</feature>
<dbReference type="HOGENOM" id="CLU_109706_0_0_9"/>
<dbReference type="InterPro" id="IPR019076">
    <property type="entry name" value="Spore_lipoprot_YhcN/YlaJ-like"/>
</dbReference>
<keyword evidence="2" id="KW-0732">Signal</keyword>
<evidence type="ECO:0000256" key="2">
    <source>
        <dbReference type="SAM" id="SignalP"/>
    </source>
</evidence>
<reference evidence="3 4" key="2">
    <citation type="journal article" date="2002" name="Nucleic Acids Res.">
        <title>Genome sequence of Oceanobacillus iheyensis isolated from the Iheya Ridge and its unexpected adaptive capabilities to extreme environments.</title>
        <authorList>
            <person name="Takami H."/>
            <person name="Takaki Y."/>
            <person name="Uchiyama I."/>
        </authorList>
    </citation>
    <scope>NUCLEOTIDE SEQUENCE [LARGE SCALE GENOMIC DNA]</scope>
    <source>
        <strain evidence="4">DSM 14371 / CIP 107618 / JCM 11309 / KCTC 3954 / HTE831</strain>
    </source>
</reference>
<name>Q8ENW0_OCEIH</name>
<protein>
    <submittedName>
        <fullName evidence="3">Hypothetical conserved protein</fullName>
    </submittedName>
</protein>
<dbReference type="STRING" id="221109.gene:10734617"/>
<dbReference type="PROSITE" id="PS51257">
    <property type="entry name" value="PROKAR_LIPOPROTEIN"/>
    <property type="match status" value="1"/>
</dbReference>
<organism evidence="3 4">
    <name type="scientific">Oceanobacillus iheyensis (strain DSM 14371 / CIP 107618 / JCM 11309 / KCTC 3954 / HTE831)</name>
    <dbReference type="NCBI Taxonomy" id="221109"/>
    <lineage>
        <taxon>Bacteria</taxon>
        <taxon>Bacillati</taxon>
        <taxon>Bacillota</taxon>
        <taxon>Bacilli</taxon>
        <taxon>Bacillales</taxon>
        <taxon>Bacillaceae</taxon>
        <taxon>Oceanobacillus</taxon>
    </lineage>
</organism>
<feature type="compositionally biased region" description="Polar residues" evidence="1">
    <location>
        <begin position="26"/>
        <end position="44"/>
    </location>
</feature>
<reference evidence="3 4" key="1">
    <citation type="journal article" date="2001" name="FEMS Microbiol. Lett.">
        <title>Oceanobacillus iheyensis gen. nov., sp. nov., a deep-sea extremely halotolerant and alkaliphilic species isolated from a depth of 1050 m on the Iheya Ridge.</title>
        <authorList>
            <person name="Lu J."/>
            <person name="Nogi Y."/>
            <person name="Takami H."/>
        </authorList>
    </citation>
    <scope>NUCLEOTIDE SEQUENCE [LARGE SCALE GENOMIC DNA]</scope>
    <source>
        <strain evidence="4">DSM 14371 / CIP 107618 / JCM 11309 / KCTC 3954 / HTE831</strain>
    </source>
</reference>
<feature type="region of interest" description="Disordered" evidence="1">
    <location>
        <begin position="24"/>
        <end position="44"/>
    </location>
</feature>
<evidence type="ECO:0000313" key="4">
    <source>
        <dbReference type="Proteomes" id="UP000000822"/>
    </source>
</evidence>
<dbReference type="EMBL" id="BA000028">
    <property type="protein sequence ID" value="BAC14322.1"/>
    <property type="molecule type" value="Genomic_DNA"/>
</dbReference>
<dbReference type="OrthoDB" id="2691390at2"/>
<dbReference type="Pfam" id="PF09580">
    <property type="entry name" value="Spore_YhcN_YlaJ"/>
    <property type="match status" value="1"/>
</dbReference>
<dbReference type="eggNOG" id="ENOG5030JWB">
    <property type="taxonomic scope" value="Bacteria"/>
</dbReference>
<dbReference type="Proteomes" id="UP000000822">
    <property type="component" value="Chromosome"/>
</dbReference>
<keyword evidence="4" id="KW-1185">Reference proteome</keyword>
<dbReference type="RefSeq" id="WP_011066757.1">
    <property type="nucleotide sequence ID" value="NC_004193.1"/>
</dbReference>
<dbReference type="KEGG" id="oih:OB2366"/>
<gene>
    <name evidence="3" type="ordered locus">OB2366</name>
</gene>
<accession>Q8ENW0</accession>
<sequence length="180" mass="20655">MKLLIPLFLITGMLAGCGVDDAADDTSPQLDPNRNQTEPNESNNKLGFVRYTKDEFANDESHEHRSITIDRREMADMISRILLQNNQYEEVATLVTDEEVLIAFERSENIDNNQAMINARKTAESVLPRYYDIYTSGDKSLIQDIQTLHYSLANNPNFDYDQTVQTIIEEMKQDETPDDE</sequence>
<proteinExistence type="predicted"/>
<feature type="chain" id="PRO_5004305357" evidence="2">
    <location>
        <begin position="23"/>
        <end position="180"/>
    </location>
</feature>
<dbReference type="AlphaFoldDB" id="Q8ENW0"/>
<evidence type="ECO:0000313" key="3">
    <source>
        <dbReference type="EMBL" id="BAC14322.1"/>
    </source>
</evidence>
<evidence type="ECO:0000256" key="1">
    <source>
        <dbReference type="SAM" id="MobiDB-lite"/>
    </source>
</evidence>